<name>A0A180GN82_PUCT1</name>
<reference evidence="2" key="2">
    <citation type="submission" date="2016-05" db="EMBL/GenBank/DDBJ databases">
        <title>Comparative analysis highlights variable genome content of wheat rusts and divergence of the mating loci.</title>
        <authorList>
            <person name="Cuomo C.A."/>
            <person name="Bakkeren G."/>
            <person name="Szabo L."/>
            <person name="Khalil H."/>
            <person name="Joly D."/>
            <person name="Goldberg J."/>
            <person name="Young S."/>
            <person name="Zeng Q."/>
            <person name="Fellers J."/>
        </authorList>
    </citation>
    <scope>NUCLEOTIDE SEQUENCE [LARGE SCALE GENOMIC DNA]</scope>
    <source>
        <strain evidence="2">1-1 BBBD Race 1</strain>
    </source>
</reference>
<dbReference type="VEuPathDB" id="FungiDB:PTTG_27117"/>
<evidence type="ECO:0000313" key="3">
    <source>
        <dbReference type="EnsemblFungi" id="PTTG_27117-t43_1-p1"/>
    </source>
</evidence>
<proteinExistence type="predicted"/>
<keyword evidence="4" id="KW-1185">Reference proteome</keyword>
<evidence type="ECO:0000313" key="2">
    <source>
        <dbReference type="EMBL" id="OAV93994.1"/>
    </source>
</evidence>
<gene>
    <name evidence="2" type="ORF">PTTG_27117</name>
</gene>
<reference evidence="3 4" key="3">
    <citation type="journal article" date="2017" name="G3 (Bethesda)">
        <title>Comparative analysis highlights variable genome content of wheat rusts and divergence of the mating loci.</title>
        <authorList>
            <person name="Cuomo C.A."/>
            <person name="Bakkeren G."/>
            <person name="Khalil H.B."/>
            <person name="Panwar V."/>
            <person name="Joly D."/>
            <person name="Linning R."/>
            <person name="Sakthikumar S."/>
            <person name="Song X."/>
            <person name="Adiconis X."/>
            <person name="Fan L."/>
            <person name="Goldberg J.M."/>
            <person name="Levin J.Z."/>
            <person name="Young S."/>
            <person name="Zeng Q."/>
            <person name="Anikster Y."/>
            <person name="Bruce M."/>
            <person name="Wang M."/>
            <person name="Yin C."/>
            <person name="McCallum B."/>
            <person name="Szabo L.J."/>
            <person name="Hulbert S."/>
            <person name="Chen X."/>
            <person name="Fellers J.P."/>
        </authorList>
    </citation>
    <scope>NUCLEOTIDE SEQUENCE</scope>
    <source>
        <strain evidence="3">isolate 1-1 / race 1 (BBBD)</strain>
        <strain evidence="4">Isolate 1-1 / race 1 (BBBD)</strain>
    </source>
</reference>
<evidence type="ECO:0000313" key="4">
    <source>
        <dbReference type="Proteomes" id="UP000005240"/>
    </source>
</evidence>
<organism evidence="2">
    <name type="scientific">Puccinia triticina (isolate 1-1 / race 1 (BBBD))</name>
    <name type="common">Brown leaf rust fungus</name>
    <dbReference type="NCBI Taxonomy" id="630390"/>
    <lineage>
        <taxon>Eukaryota</taxon>
        <taxon>Fungi</taxon>
        <taxon>Dikarya</taxon>
        <taxon>Basidiomycota</taxon>
        <taxon>Pucciniomycotina</taxon>
        <taxon>Pucciniomycetes</taxon>
        <taxon>Pucciniales</taxon>
        <taxon>Pucciniaceae</taxon>
        <taxon>Puccinia</taxon>
    </lineage>
</organism>
<feature type="compositionally biased region" description="Basic and acidic residues" evidence="1">
    <location>
        <begin position="77"/>
        <end position="99"/>
    </location>
</feature>
<dbReference type="Proteomes" id="UP000005240">
    <property type="component" value="Unassembled WGS sequence"/>
</dbReference>
<feature type="region of interest" description="Disordered" evidence="1">
    <location>
        <begin position="1"/>
        <end position="126"/>
    </location>
</feature>
<evidence type="ECO:0000256" key="1">
    <source>
        <dbReference type="SAM" id="MobiDB-lite"/>
    </source>
</evidence>
<feature type="compositionally biased region" description="Low complexity" evidence="1">
    <location>
        <begin position="38"/>
        <end position="71"/>
    </location>
</feature>
<dbReference type="AlphaFoldDB" id="A0A180GN82"/>
<sequence length="447" mass="50413">MAPRKNKPRRVPDSPNTDPNDGLMLPPSGRSSRAPLGTSSAAKQASKKTSSASTSQATSSPSTSRTVPVQTLLPPHLRTEQHVDQQRRINHQDEIDHTRNRSSPASEDEDELPEDLNQQGKENADLRERRTETIKEKRAEVADIDTIKSIFNLNSDAQDLADQILDMNEASQRAAIIYDICERKSRGHQITPTLINPTSTQEEEIDHWQPSEVLKNKIKDFIHETIYKCNLIAYSAFSDPSGHEIRDSLFVLCSNFVLQSSAKFKEEYLPAGFGDDEDSDEKVFSLVKKLARYERQSFRDALVFNIIETSSSLVVGPVPSIHGLVFQIHKAFSPKGRSLNYERIVAETDATARARFAYIRLAFAKYYMETAGTKKKKTPWTPVDNFLISLQKKTPNYRVAWGQCILEKDHALFGSGQTQFESLPDDVDLLPTEEEIQELIAYNESTE</sequence>
<reference evidence="3" key="4">
    <citation type="submission" date="2025-05" db="UniProtKB">
        <authorList>
            <consortium name="EnsemblFungi"/>
        </authorList>
    </citation>
    <scope>IDENTIFICATION</scope>
    <source>
        <strain evidence="3">isolate 1-1 / race 1 (BBBD)</strain>
    </source>
</reference>
<accession>A0A180GN82</accession>
<protein>
    <submittedName>
        <fullName evidence="2 3">Uncharacterized protein</fullName>
    </submittedName>
</protein>
<dbReference type="EMBL" id="ADAS02000044">
    <property type="protein sequence ID" value="OAV93994.1"/>
    <property type="molecule type" value="Genomic_DNA"/>
</dbReference>
<reference evidence="2" key="1">
    <citation type="submission" date="2009-11" db="EMBL/GenBank/DDBJ databases">
        <authorList>
            <consortium name="The Broad Institute Genome Sequencing Platform"/>
            <person name="Ward D."/>
            <person name="Feldgarden M."/>
            <person name="Earl A."/>
            <person name="Young S.K."/>
            <person name="Zeng Q."/>
            <person name="Koehrsen M."/>
            <person name="Alvarado L."/>
            <person name="Berlin A."/>
            <person name="Bochicchio J."/>
            <person name="Borenstein D."/>
            <person name="Chapman S.B."/>
            <person name="Chen Z."/>
            <person name="Engels R."/>
            <person name="Freedman E."/>
            <person name="Gellesch M."/>
            <person name="Goldberg J."/>
            <person name="Griggs A."/>
            <person name="Gujja S."/>
            <person name="Heilman E."/>
            <person name="Heiman D."/>
            <person name="Hepburn T."/>
            <person name="Howarth C."/>
            <person name="Jen D."/>
            <person name="Larson L."/>
            <person name="Lewis B."/>
            <person name="Mehta T."/>
            <person name="Park D."/>
            <person name="Pearson M."/>
            <person name="Roberts A."/>
            <person name="Saif S."/>
            <person name="Shea T."/>
            <person name="Shenoy N."/>
            <person name="Sisk P."/>
            <person name="Stolte C."/>
            <person name="Sykes S."/>
            <person name="Thomson T."/>
            <person name="Walk T."/>
            <person name="White J."/>
            <person name="Yandava C."/>
            <person name="Izard J."/>
            <person name="Baranova O.V."/>
            <person name="Blanton J.M."/>
            <person name="Tanner A.C."/>
            <person name="Dewhirst F.E."/>
            <person name="Haas B."/>
            <person name="Nusbaum C."/>
            <person name="Birren B."/>
        </authorList>
    </citation>
    <scope>NUCLEOTIDE SEQUENCE [LARGE SCALE GENOMIC DNA]</scope>
    <source>
        <strain evidence="2">1-1 BBBD Race 1</strain>
    </source>
</reference>
<dbReference type="EnsemblFungi" id="PTTG_27117-t43_1">
    <property type="protein sequence ID" value="PTTG_27117-t43_1-p1"/>
    <property type="gene ID" value="PTTG_27117"/>
</dbReference>